<protein>
    <submittedName>
        <fullName evidence="1">Uncharacterized protein</fullName>
    </submittedName>
</protein>
<dbReference type="KEGG" id="cpra:CPter91_3940"/>
<dbReference type="EMBL" id="CP013234">
    <property type="protein sequence ID" value="AMP06261.1"/>
    <property type="molecule type" value="Genomic_DNA"/>
</dbReference>
<reference evidence="1 2" key="1">
    <citation type="submission" date="2015-11" db="EMBL/GenBank/DDBJ databases">
        <title>Exploring the genomic traits of fungus-feeding bacterial genus Collimonas.</title>
        <authorList>
            <person name="Song C."/>
            <person name="Schmidt R."/>
            <person name="de Jager V."/>
            <person name="Krzyzanowska D."/>
            <person name="Jongedijk E."/>
            <person name="Cankar K."/>
            <person name="Beekwilder J."/>
            <person name="van Veen A."/>
            <person name="de Boer W."/>
            <person name="van Veen J.A."/>
            <person name="Garbeva P."/>
        </authorList>
    </citation>
    <scope>NUCLEOTIDE SEQUENCE [LARGE SCALE GENOMIC DNA]</scope>
    <source>
        <strain evidence="1 2">Ter91</strain>
    </source>
</reference>
<proteinExistence type="predicted"/>
<dbReference type="Proteomes" id="UP000074561">
    <property type="component" value="Chromosome"/>
</dbReference>
<evidence type="ECO:0000313" key="1">
    <source>
        <dbReference type="EMBL" id="AMP06261.1"/>
    </source>
</evidence>
<dbReference type="PATRIC" id="fig|279113.9.peg.3909"/>
<name>A0A127Q8D4_9BURK</name>
<gene>
    <name evidence="1" type="ORF">CPter91_3940</name>
</gene>
<accession>A0A127Q8D4</accession>
<dbReference type="AlphaFoldDB" id="A0A127Q8D4"/>
<organism evidence="1 2">
    <name type="scientific">Collimonas pratensis</name>
    <dbReference type="NCBI Taxonomy" id="279113"/>
    <lineage>
        <taxon>Bacteria</taxon>
        <taxon>Pseudomonadati</taxon>
        <taxon>Pseudomonadota</taxon>
        <taxon>Betaproteobacteria</taxon>
        <taxon>Burkholderiales</taxon>
        <taxon>Oxalobacteraceae</taxon>
        <taxon>Collimonas</taxon>
    </lineage>
</organism>
<evidence type="ECO:0000313" key="2">
    <source>
        <dbReference type="Proteomes" id="UP000074561"/>
    </source>
</evidence>
<sequence length="44" mass="4652">MRLVPALAAGFVAPYQQDRAAARIKSEQGALGATRMLSAQLSHV</sequence>